<keyword evidence="6" id="KW-0460">Magnesium</keyword>
<dbReference type="InterPro" id="IPR000890">
    <property type="entry name" value="Aliphatic_acid_kin_short-chain"/>
</dbReference>
<evidence type="ECO:0000256" key="5">
    <source>
        <dbReference type="ARBA" id="ARBA00022840"/>
    </source>
</evidence>
<dbReference type="PANTHER" id="PTHR21060">
    <property type="entry name" value="ACETATE KINASE"/>
    <property type="match status" value="1"/>
</dbReference>
<evidence type="ECO:0000256" key="6">
    <source>
        <dbReference type="HAMAP-Rule" id="MF_00020"/>
    </source>
</evidence>
<feature type="binding site" evidence="6">
    <location>
        <begin position="283"/>
        <end position="285"/>
    </location>
    <ligand>
        <name>ATP</name>
        <dbReference type="ChEBI" id="CHEBI:30616"/>
    </ligand>
</feature>
<feature type="active site" description="Proton donor/acceptor" evidence="6">
    <location>
        <position position="147"/>
    </location>
</feature>
<comment type="pathway">
    <text evidence="6">Metabolic intermediate biosynthesis; acetyl-CoA biosynthesis; acetyl-CoA from acetate: step 1/2.</text>
</comment>
<evidence type="ECO:0000256" key="7">
    <source>
        <dbReference type="RuleBase" id="RU003835"/>
    </source>
</evidence>
<keyword evidence="4 6" id="KW-0418">Kinase</keyword>
<name>A0A9D2A9W3_9LACO</name>
<dbReference type="HAMAP" id="MF_00020">
    <property type="entry name" value="Acetate_kinase"/>
    <property type="match status" value="1"/>
</dbReference>
<evidence type="ECO:0000256" key="1">
    <source>
        <dbReference type="ARBA" id="ARBA00008748"/>
    </source>
</evidence>
<dbReference type="GO" id="GO:0008776">
    <property type="term" value="F:acetate kinase activity"/>
    <property type="evidence" value="ECO:0007669"/>
    <property type="project" value="UniProtKB-UniRule"/>
</dbReference>
<comment type="catalytic activity">
    <reaction evidence="6">
        <text>acetate + ATP = acetyl phosphate + ADP</text>
        <dbReference type="Rhea" id="RHEA:11352"/>
        <dbReference type="ChEBI" id="CHEBI:22191"/>
        <dbReference type="ChEBI" id="CHEBI:30089"/>
        <dbReference type="ChEBI" id="CHEBI:30616"/>
        <dbReference type="ChEBI" id="CHEBI:456216"/>
        <dbReference type="EC" id="2.7.2.1"/>
    </reaction>
</comment>
<comment type="subcellular location">
    <subcellularLocation>
        <location evidence="6">Cytoplasm</location>
    </subcellularLocation>
</comment>
<dbReference type="NCBIfam" id="TIGR00016">
    <property type="entry name" value="ackA"/>
    <property type="match status" value="1"/>
</dbReference>
<keyword evidence="5 6" id="KW-0067">ATP-binding</keyword>
<evidence type="ECO:0000256" key="2">
    <source>
        <dbReference type="ARBA" id="ARBA00022679"/>
    </source>
</evidence>
<keyword evidence="3 6" id="KW-0547">Nucleotide-binding</keyword>
<evidence type="ECO:0000256" key="3">
    <source>
        <dbReference type="ARBA" id="ARBA00022741"/>
    </source>
</evidence>
<feature type="binding site" evidence="6">
    <location>
        <begin position="207"/>
        <end position="211"/>
    </location>
    <ligand>
        <name>ATP</name>
        <dbReference type="ChEBI" id="CHEBI:30616"/>
    </ligand>
</feature>
<proteinExistence type="inferred from homology"/>
<reference evidence="8" key="2">
    <citation type="submission" date="2021-04" db="EMBL/GenBank/DDBJ databases">
        <authorList>
            <person name="Gilroy R."/>
        </authorList>
    </citation>
    <scope>NUCLEOTIDE SEQUENCE</scope>
    <source>
        <strain evidence="8">6627</strain>
    </source>
</reference>
<accession>A0A9D2A9W3</accession>
<comment type="similarity">
    <text evidence="1 6 7">Belongs to the acetokinase family.</text>
</comment>
<organism evidence="8 9">
    <name type="scientific">Candidatus Ligilactobacillus excrementigallinarum</name>
    <dbReference type="NCBI Taxonomy" id="2838641"/>
    <lineage>
        <taxon>Bacteria</taxon>
        <taxon>Bacillati</taxon>
        <taxon>Bacillota</taxon>
        <taxon>Bacilli</taxon>
        <taxon>Lactobacillales</taxon>
        <taxon>Lactobacillaceae</taxon>
        <taxon>Ligilactobacillus</taxon>
    </lineage>
</organism>
<dbReference type="InterPro" id="IPR043129">
    <property type="entry name" value="ATPase_NBD"/>
</dbReference>
<dbReference type="EC" id="2.7.2.1" evidence="6"/>
<evidence type="ECO:0000256" key="4">
    <source>
        <dbReference type="ARBA" id="ARBA00022777"/>
    </source>
</evidence>
<keyword evidence="6" id="KW-0963">Cytoplasm</keyword>
<feature type="binding site" evidence="6">
    <location>
        <position position="90"/>
    </location>
    <ligand>
        <name>substrate</name>
    </ligand>
</feature>
<dbReference type="GO" id="GO:0006085">
    <property type="term" value="P:acetyl-CoA biosynthetic process"/>
    <property type="evidence" value="ECO:0007669"/>
    <property type="project" value="UniProtKB-UniRule"/>
</dbReference>
<dbReference type="SUPFAM" id="SSF53067">
    <property type="entry name" value="Actin-like ATPase domain"/>
    <property type="match status" value="2"/>
</dbReference>
<dbReference type="InterPro" id="IPR004372">
    <property type="entry name" value="Ac/propionate_kinase"/>
</dbReference>
<comment type="function">
    <text evidence="6">Catalyzes the formation of acetyl phosphate from acetate and ATP. Can also catalyze the reverse reaction.</text>
</comment>
<feature type="binding site" evidence="6">
    <location>
        <position position="8"/>
    </location>
    <ligand>
        <name>Mg(2+)</name>
        <dbReference type="ChEBI" id="CHEBI:18420"/>
    </ligand>
</feature>
<dbReference type="PRINTS" id="PR00471">
    <property type="entry name" value="ACETATEKNASE"/>
</dbReference>
<dbReference type="Proteomes" id="UP000823963">
    <property type="component" value="Unassembled WGS sequence"/>
</dbReference>
<dbReference type="GO" id="GO:0005737">
    <property type="term" value="C:cytoplasm"/>
    <property type="evidence" value="ECO:0007669"/>
    <property type="project" value="UniProtKB-SubCell"/>
</dbReference>
<comment type="caution">
    <text evidence="8">The sequence shown here is derived from an EMBL/GenBank/DDBJ whole genome shotgun (WGS) entry which is preliminary data.</text>
</comment>
<protein>
    <recommendedName>
        <fullName evidence="6">Acetate kinase</fullName>
        <ecNumber evidence="6">2.7.2.1</ecNumber>
    </recommendedName>
    <alternativeName>
        <fullName evidence="6">Acetokinase</fullName>
    </alternativeName>
</protein>
<dbReference type="PANTHER" id="PTHR21060:SF15">
    <property type="entry name" value="ACETATE KINASE-RELATED"/>
    <property type="match status" value="1"/>
</dbReference>
<comment type="cofactor">
    <cofactor evidence="6">
        <name>Mg(2+)</name>
        <dbReference type="ChEBI" id="CHEBI:18420"/>
    </cofactor>
    <cofactor evidence="6">
        <name>Mn(2+)</name>
        <dbReference type="ChEBI" id="CHEBI:29035"/>
    </cofactor>
    <text evidence="6">Mg(2+). Can also accept Mn(2+).</text>
</comment>
<dbReference type="PIRSF" id="PIRSF000722">
    <property type="entry name" value="Acetate_prop_kin"/>
    <property type="match status" value="1"/>
</dbReference>
<dbReference type="CDD" id="cd24010">
    <property type="entry name" value="ASKHA_NBD_AcK_PK"/>
    <property type="match status" value="1"/>
</dbReference>
<sequence length="400" mass="44526">MAKTLVINSGSSTVKFKLYEMPAEKCLARGILECIGLPNSRVKIKYGQQQEFKAEKPFPDHAAAIHELLHLLKKLAIITDYHEITGVGHRVVAGGEEFNKSVIINEDVMQKIDKLSAIAPLHNPNNLIGIREFKRILPNAVAVAVFDTAFHQTLPEENYIYSVPFEWYEKYGARRYGAHGTSHHYVAQKAAEYFDKPLAQLKLITCHLGAGASMCAIKDGKSFDTSMGFTPLTGLTMASRAGDVDVSLIDYVMKQEKITDPDEMTAILNKKSGLLGISGVSPDMRDVLQAEKQDNQRAHLAVKIFIRNIVRYLGQYTFEMGGLDGIVFTAGIGENSDEIRQRVCERLHFAGIKLDEQANLQNKEGIISMPDSPVKVLRIATNEELMIAREVEKLKAKSEH</sequence>
<feature type="binding site" evidence="6">
    <location>
        <position position="383"/>
    </location>
    <ligand>
        <name>Mg(2+)</name>
        <dbReference type="ChEBI" id="CHEBI:18420"/>
    </ligand>
</feature>
<dbReference type="PROSITE" id="PS01075">
    <property type="entry name" value="ACETATE_KINASE_1"/>
    <property type="match status" value="1"/>
</dbReference>
<keyword evidence="6" id="KW-0479">Metal-binding</keyword>
<reference evidence="8" key="1">
    <citation type="journal article" date="2021" name="PeerJ">
        <title>Extensive microbial diversity within the chicken gut microbiome revealed by metagenomics and culture.</title>
        <authorList>
            <person name="Gilroy R."/>
            <person name="Ravi A."/>
            <person name="Getino M."/>
            <person name="Pursley I."/>
            <person name="Horton D.L."/>
            <person name="Alikhan N.F."/>
            <person name="Baker D."/>
            <person name="Gharbi K."/>
            <person name="Hall N."/>
            <person name="Watson M."/>
            <person name="Adriaenssens E.M."/>
            <person name="Foster-Nyarko E."/>
            <person name="Jarju S."/>
            <person name="Secka A."/>
            <person name="Antonio M."/>
            <person name="Oren A."/>
            <person name="Chaudhuri R.R."/>
            <person name="La Ragione R."/>
            <person name="Hildebrand F."/>
            <person name="Pallen M.J."/>
        </authorList>
    </citation>
    <scope>NUCLEOTIDE SEQUENCE</scope>
    <source>
        <strain evidence="8">6627</strain>
    </source>
</reference>
<gene>
    <name evidence="6" type="primary">ackA</name>
    <name evidence="8" type="ORF">H9861_04230</name>
</gene>
<dbReference type="GO" id="GO:0000287">
    <property type="term" value="F:magnesium ion binding"/>
    <property type="evidence" value="ECO:0007669"/>
    <property type="project" value="UniProtKB-UniRule"/>
</dbReference>
<dbReference type="Pfam" id="PF00871">
    <property type="entry name" value="Acetate_kinase"/>
    <property type="match status" value="1"/>
</dbReference>
<comment type="subunit">
    <text evidence="6">Homodimer.</text>
</comment>
<feature type="site" description="Transition state stabilizer" evidence="6">
    <location>
        <position position="240"/>
    </location>
</feature>
<evidence type="ECO:0000313" key="8">
    <source>
        <dbReference type="EMBL" id="HIX01944.1"/>
    </source>
</evidence>
<feature type="site" description="Transition state stabilizer" evidence="6">
    <location>
        <position position="179"/>
    </location>
</feature>
<feature type="binding site" evidence="6">
    <location>
        <position position="15"/>
    </location>
    <ligand>
        <name>ATP</name>
        <dbReference type="ChEBI" id="CHEBI:30616"/>
    </ligand>
</feature>
<dbReference type="EMBL" id="DXFP01000036">
    <property type="protein sequence ID" value="HIX01944.1"/>
    <property type="molecule type" value="Genomic_DNA"/>
</dbReference>
<dbReference type="AlphaFoldDB" id="A0A9D2A9W3"/>
<keyword evidence="2 6" id="KW-0808">Transferase</keyword>
<evidence type="ECO:0000313" key="9">
    <source>
        <dbReference type="Proteomes" id="UP000823963"/>
    </source>
</evidence>
<dbReference type="Gene3D" id="3.30.420.40">
    <property type="match status" value="2"/>
</dbReference>
<dbReference type="InterPro" id="IPR023865">
    <property type="entry name" value="Aliphatic_acid_kinase_CS"/>
</dbReference>
<dbReference type="GO" id="GO:0006083">
    <property type="term" value="P:acetate metabolic process"/>
    <property type="evidence" value="ECO:0007669"/>
    <property type="project" value="TreeGrafter"/>
</dbReference>
<feature type="binding site" evidence="6">
    <location>
        <begin position="331"/>
        <end position="335"/>
    </location>
    <ligand>
        <name>ATP</name>
        <dbReference type="ChEBI" id="CHEBI:30616"/>
    </ligand>
</feature>
<dbReference type="PROSITE" id="PS01076">
    <property type="entry name" value="ACETATE_KINASE_2"/>
    <property type="match status" value="1"/>
</dbReference>
<dbReference type="GO" id="GO:0005524">
    <property type="term" value="F:ATP binding"/>
    <property type="evidence" value="ECO:0007669"/>
    <property type="project" value="UniProtKB-KW"/>
</dbReference>